<evidence type="ECO:0000313" key="1">
    <source>
        <dbReference type="EMBL" id="KAL1531628.1"/>
    </source>
</evidence>
<dbReference type="Proteomes" id="UP001567538">
    <property type="component" value="Unassembled WGS sequence"/>
</dbReference>
<organism evidence="1 2">
    <name type="scientific">Salvia divinorum</name>
    <name type="common">Maria pastora</name>
    <name type="synonym">Diviner's sage</name>
    <dbReference type="NCBI Taxonomy" id="28513"/>
    <lineage>
        <taxon>Eukaryota</taxon>
        <taxon>Viridiplantae</taxon>
        <taxon>Streptophyta</taxon>
        <taxon>Embryophyta</taxon>
        <taxon>Tracheophyta</taxon>
        <taxon>Spermatophyta</taxon>
        <taxon>Magnoliopsida</taxon>
        <taxon>eudicotyledons</taxon>
        <taxon>Gunneridae</taxon>
        <taxon>Pentapetalae</taxon>
        <taxon>asterids</taxon>
        <taxon>lamiids</taxon>
        <taxon>Lamiales</taxon>
        <taxon>Lamiaceae</taxon>
        <taxon>Nepetoideae</taxon>
        <taxon>Mentheae</taxon>
        <taxon>Salviinae</taxon>
        <taxon>Salvia</taxon>
        <taxon>Salvia subgen. Calosphace</taxon>
    </lineage>
</organism>
<accession>A0ABD1FIF9</accession>
<comment type="caution">
    <text evidence="1">The sequence shown here is derived from an EMBL/GenBank/DDBJ whole genome shotgun (WGS) entry which is preliminary data.</text>
</comment>
<sequence>MSSSQNQCSGDGNIHAWNISDEPNKVASLDSHIGVAGCLRWAPRRVMFAAAAASVLTFWIPDDDSEPGAPAPAPLP</sequence>
<dbReference type="EMBL" id="JBEAFC010000014">
    <property type="protein sequence ID" value="KAL1531628.1"/>
    <property type="molecule type" value="Genomic_DNA"/>
</dbReference>
<dbReference type="AlphaFoldDB" id="A0ABD1FIF9"/>
<keyword evidence="2" id="KW-1185">Reference proteome</keyword>
<dbReference type="SUPFAM" id="SSF50978">
    <property type="entry name" value="WD40 repeat-like"/>
    <property type="match status" value="1"/>
</dbReference>
<name>A0ABD1FIF9_SALDI</name>
<gene>
    <name evidence="1" type="ORF">AAHA92_31748</name>
</gene>
<reference evidence="1 2" key="1">
    <citation type="submission" date="2024-06" db="EMBL/GenBank/DDBJ databases">
        <title>A chromosome level genome sequence of Diviner's sage (Salvia divinorum).</title>
        <authorList>
            <person name="Ford S.A."/>
            <person name="Ro D.-K."/>
            <person name="Ness R.W."/>
            <person name="Phillips M.A."/>
        </authorList>
    </citation>
    <scope>NUCLEOTIDE SEQUENCE [LARGE SCALE GENOMIC DNA]</scope>
    <source>
        <strain evidence="1">SAF-2024a</strain>
        <tissue evidence="1">Leaf</tissue>
    </source>
</reference>
<evidence type="ECO:0000313" key="2">
    <source>
        <dbReference type="Proteomes" id="UP001567538"/>
    </source>
</evidence>
<dbReference type="InterPro" id="IPR036322">
    <property type="entry name" value="WD40_repeat_dom_sf"/>
</dbReference>
<protein>
    <submittedName>
        <fullName evidence="1">Protein ANTHESIS POMOTING FACTOR 1</fullName>
    </submittedName>
</protein>
<proteinExistence type="predicted"/>